<dbReference type="Proteomes" id="UP000193380">
    <property type="component" value="Unassembled WGS sequence"/>
</dbReference>
<reference evidence="3" key="1">
    <citation type="journal article" date="2014" name="Nat. Commun.">
        <title>The rainbow trout genome provides novel insights into evolution after whole-genome duplication in vertebrates.</title>
        <authorList>
            <person name="Berthelot C."/>
            <person name="Brunet F."/>
            <person name="Chalopin D."/>
            <person name="Juanchich A."/>
            <person name="Bernard M."/>
            <person name="Noel B."/>
            <person name="Bento P."/>
            <person name="Da Silva C."/>
            <person name="Labadie K."/>
            <person name="Alberti A."/>
            <person name="Aury J.M."/>
            <person name="Louis A."/>
            <person name="Dehais P."/>
            <person name="Bardou P."/>
            <person name="Montfort J."/>
            <person name="Klopp C."/>
            <person name="Cabau C."/>
            <person name="Gaspin C."/>
            <person name="Thorgaard G.H."/>
            <person name="Boussaha M."/>
            <person name="Quillet E."/>
            <person name="Guyomard R."/>
            <person name="Galiana D."/>
            <person name="Bobe J."/>
            <person name="Volff J.N."/>
            <person name="Genet C."/>
            <person name="Wincker P."/>
            <person name="Jaillon O."/>
            <person name="Roest Crollius H."/>
            <person name="Guiguen Y."/>
        </authorList>
    </citation>
    <scope>NUCLEOTIDE SEQUENCE [LARGE SCALE GENOMIC DNA]</scope>
</reference>
<protein>
    <recommendedName>
        <fullName evidence="2">Immunoglobulin V-set domain-containing protein</fullName>
    </recommendedName>
</protein>
<name>A0A060XBW5_ONCMY</name>
<dbReference type="PANTHER" id="PTHR15343">
    <property type="entry name" value="CD7"/>
    <property type="match status" value="1"/>
</dbReference>
<dbReference type="InterPro" id="IPR039090">
    <property type="entry name" value="CD7"/>
</dbReference>
<dbReference type="AlphaFoldDB" id="A0A060XBW5"/>
<dbReference type="InterPro" id="IPR036179">
    <property type="entry name" value="Ig-like_dom_sf"/>
</dbReference>
<keyword evidence="1" id="KW-0812">Transmembrane</keyword>
<sequence>MCHLPCPLPPHANFATAHHIRTREVMTFHLTGVWLLLMTCTVLVFCEMEFRERTQGDSIEFYCISEFNASKPIGFYLKRKWLQPKREVLFMYTEQNPAFHPDVKERIHVMGDPSTHRVNVTLSQLKGTDTDIYYCEFVFPDSFSLDQKIPSKMELFLYVVDAEDAPDSKMDVGLIETCAGGSAVLPCLAPYGSPSAMEGVCLKRRWGRAPVEVLFHSKRPFSSASFPPEERLHLGTGLGGLAYNLTLLKMQPEESAFYSCELLLPGRPDNSARLGRHVYFVSVQDVRCSCAGYAPLLYALSATVGLLLIFVMALGVAHYGKTRVKPQPHQVSIYEEMVGVRPPNRNGKVSPSYHPRPPFHLEEKDASAYDTPPLRSRQENHYERPEGVPLVSETVGEISLVSSPPVFRYTIHSSVDTDYRHMICLVLLLFIVIFFVYFCIYYYFSTVCSSIENPFSWLVC</sequence>
<evidence type="ECO:0000259" key="2">
    <source>
        <dbReference type="Pfam" id="PF07686"/>
    </source>
</evidence>
<dbReference type="SUPFAM" id="SSF48726">
    <property type="entry name" value="Immunoglobulin"/>
    <property type="match status" value="2"/>
</dbReference>
<feature type="domain" description="Immunoglobulin V-set" evidence="2">
    <location>
        <begin position="55"/>
        <end position="143"/>
    </location>
</feature>
<organism evidence="3 4">
    <name type="scientific">Oncorhynchus mykiss</name>
    <name type="common">Rainbow trout</name>
    <name type="synonym">Salmo gairdneri</name>
    <dbReference type="NCBI Taxonomy" id="8022"/>
    <lineage>
        <taxon>Eukaryota</taxon>
        <taxon>Metazoa</taxon>
        <taxon>Chordata</taxon>
        <taxon>Craniata</taxon>
        <taxon>Vertebrata</taxon>
        <taxon>Euteleostomi</taxon>
        <taxon>Actinopterygii</taxon>
        <taxon>Neopterygii</taxon>
        <taxon>Teleostei</taxon>
        <taxon>Protacanthopterygii</taxon>
        <taxon>Salmoniformes</taxon>
        <taxon>Salmonidae</taxon>
        <taxon>Salmoninae</taxon>
        <taxon>Oncorhynchus</taxon>
    </lineage>
</organism>
<dbReference type="GO" id="GO:0038023">
    <property type="term" value="F:signaling receptor activity"/>
    <property type="evidence" value="ECO:0007669"/>
    <property type="project" value="InterPro"/>
</dbReference>
<keyword evidence="1" id="KW-0472">Membrane</keyword>
<dbReference type="InterPro" id="IPR013783">
    <property type="entry name" value="Ig-like_fold"/>
</dbReference>
<keyword evidence="1" id="KW-1133">Transmembrane helix</keyword>
<proteinExistence type="predicted"/>
<gene>
    <name evidence="3" type="ORF">GSONMT00031959001</name>
</gene>
<dbReference type="InterPro" id="IPR013106">
    <property type="entry name" value="Ig_V-set"/>
</dbReference>
<accession>A0A060XBW5</accession>
<dbReference type="Gene3D" id="2.60.40.10">
    <property type="entry name" value="Immunoglobulins"/>
    <property type="match status" value="1"/>
</dbReference>
<dbReference type="EMBL" id="FR904998">
    <property type="protein sequence ID" value="CDQ74769.1"/>
    <property type="molecule type" value="Genomic_DNA"/>
</dbReference>
<evidence type="ECO:0000313" key="4">
    <source>
        <dbReference type="Proteomes" id="UP000193380"/>
    </source>
</evidence>
<feature type="transmembrane region" description="Helical" evidence="1">
    <location>
        <begin position="296"/>
        <end position="317"/>
    </location>
</feature>
<evidence type="ECO:0000313" key="3">
    <source>
        <dbReference type="EMBL" id="CDQ74769.1"/>
    </source>
</evidence>
<dbReference type="Pfam" id="PF07686">
    <property type="entry name" value="V-set"/>
    <property type="match status" value="1"/>
</dbReference>
<feature type="transmembrane region" description="Helical" evidence="1">
    <location>
        <begin position="422"/>
        <end position="444"/>
    </location>
</feature>
<reference evidence="3" key="2">
    <citation type="submission" date="2014-03" db="EMBL/GenBank/DDBJ databases">
        <authorList>
            <person name="Genoscope - CEA"/>
        </authorList>
    </citation>
    <scope>NUCLEOTIDE SEQUENCE</scope>
</reference>
<dbReference type="PANTHER" id="PTHR15343:SF1">
    <property type="entry name" value="CD7 ANTIGEN-LIKE"/>
    <property type="match status" value="1"/>
</dbReference>
<dbReference type="PaxDb" id="8022-A0A060XBW5"/>
<dbReference type="GO" id="GO:0016020">
    <property type="term" value="C:membrane"/>
    <property type="evidence" value="ECO:0007669"/>
    <property type="project" value="InterPro"/>
</dbReference>
<dbReference type="GO" id="GO:0002250">
    <property type="term" value="P:adaptive immune response"/>
    <property type="evidence" value="ECO:0007669"/>
    <property type="project" value="InterPro"/>
</dbReference>
<evidence type="ECO:0000256" key="1">
    <source>
        <dbReference type="SAM" id="Phobius"/>
    </source>
</evidence>